<dbReference type="Gene3D" id="3.40.50.20">
    <property type="match status" value="1"/>
</dbReference>
<dbReference type="Gene3D" id="3.30.470.20">
    <property type="entry name" value="ATP-grasp fold, B domain"/>
    <property type="match status" value="1"/>
</dbReference>
<evidence type="ECO:0000256" key="14">
    <source>
        <dbReference type="PROSITE-ProRule" id="PRU00409"/>
    </source>
</evidence>
<dbReference type="GO" id="GO:0008360">
    <property type="term" value="P:regulation of cell shape"/>
    <property type="evidence" value="ECO:0007669"/>
    <property type="project" value="UniProtKB-KW"/>
</dbReference>
<dbReference type="Gene3D" id="3.40.630.30">
    <property type="match status" value="1"/>
</dbReference>
<organism evidence="17 18">
    <name type="scientific">Candidatus Neomicrothrix parvicella RN1</name>
    <dbReference type="NCBI Taxonomy" id="1229780"/>
    <lineage>
        <taxon>Bacteria</taxon>
        <taxon>Bacillati</taxon>
        <taxon>Actinomycetota</taxon>
        <taxon>Acidimicrobiia</taxon>
        <taxon>Acidimicrobiales</taxon>
        <taxon>Microthrixaceae</taxon>
        <taxon>Candidatus Neomicrothrix</taxon>
    </lineage>
</organism>
<dbReference type="Pfam" id="PF07478">
    <property type="entry name" value="Dala_Dala_lig_C"/>
    <property type="match status" value="1"/>
</dbReference>
<dbReference type="SUPFAM" id="SSF56059">
    <property type="entry name" value="Glutathione synthetase ATP-binding domain-like"/>
    <property type="match status" value="1"/>
</dbReference>
<proteinExistence type="inferred from homology"/>
<dbReference type="EMBL" id="CANL01000078">
    <property type="protein sequence ID" value="CCM65736.1"/>
    <property type="molecule type" value="Genomic_DNA"/>
</dbReference>
<evidence type="ECO:0000256" key="13">
    <source>
        <dbReference type="HAMAP-Rule" id="MF_00047"/>
    </source>
</evidence>
<dbReference type="GO" id="GO:0005524">
    <property type="term" value="F:ATP binding"/>
    <property type="evidence" value="ECO:0007669"/>
    <property type="project" value="UniProtKB-UniRule"/>
</dbReference>
<dbReference type="PANTHER" id="PTHR23132:SF25">
    <property type="entry name" value="D-ALANINE--D-ALANINE LIGASE A"/>
    <property type="match status" value="1"/>
</dbReference>
<dbReference type="InterPro" id="IPR016185">
    <property type="entry name" value="PreATP-grasp_dom_sf"/>
</dbReference>
<gene>
    <name evidence="13" type="primary">ddl</name>
    <name evidence="17" type="ORF">BN381_80266</name>
</gene>
<keyword evidence="11" id="KW-0464">Manganese</keyword>
<keyword evidence="12 13" id="KW-0961">Cell wall biogenesis/degradation</keyword>
<dbReference type="PANTHER" id="PTHR23132">
    <property type="entry name" value="D-ALANINE--D-ALANINE LIGASE"/>
    <property type="match status" value="1"/>
</dbReference>
<dbReference type="InterPro" id="IPR011095">
    <property type="entry name" value="Dala_Dala_lig_C"/>
</dbReference>
<dbReference type="NCBIfam" id="NF002528">
    <property type="entry name" value="PRK01966.1-4"/>
    <property type="match status" value="1"/>
</dbReference>
<evidence type="ECO:0000256" key="4">
    <source>
        <dbReference type="ARBA" id="ARBA00022598"/>
    </source>
</evidence>
<keyword evidence="7 14" id="KW-0067">ATP-binding</keyword>
<dbReference type="PROSITE" id="PS00843">
    <property type="entry name" value="DALA_DALA_LIGASE_1"/>
    <property type="match status" value="1"/>
</dbReference>
<keyword evidence="9 13" id="KW-0133">Cell shape</keyword>
<keyword evidence="10 13" id="KW-0573">Peptidoglycan synthesis</keyword>
<keyword evidence="4 13" id="KW-0436">Ligase</keyword>
<dbReference type="GO" id="GO:0008716">
    <property type="term" value="F:D-alanine-D-alanine ligase activity"/>
    <property type="evidence" value="ECO:0007669"/>
    <property type="project" value="UniProtKB-UniRule"/>
</dbReference>
<dbReference type="EC" id="6.3.2.4" evidence="13"/>
<name>R4Z6Y2_9ACTN</name>
<dbReference type="GO" id="GO:0046872">
    <property type="term" value="F:metal ion binding"/>
    <property type="evidence" value="ECO:0007669"/>
    <property type="project" value="UniProtKB-KW"/>
</dbReference>
<comment type="caution">
    <text evidence="17">The sequence shown here is derived from an EMBL/GenBank/DDBJ whole genome shotgun (WGS) entry which is preliminary data.</text>
</comment>
<dbReference type="OrthoDB" id="9813261at2"/>
<comment type="function">
    <text evidence="13">Cell wall formation.</text>
</comment>
<comment type="pathway">
    <text evidence="13">Cell wall biogenesis; peptidoglycan biosynthesis.</text>
</comment>
<dbReference type="Pfam" id="PF00583">
    <property type="entry name" value="Acetyltransf_1"/>
    <property type="match status" value="1"/>
</dbReference>
<protein>
    <recommendedName>
        <fullName evidence="13">D-alanine--D-alanine ligase</fullName>
        <ecNumber evidence="13">6.3.2.4</ecNumber>
    </recommendedName>
    <alternativeName>
        <fullName evidence="13">D-Ala-D-Ala ligase</fullName>
    </alternativeName>
    <alternativeName>
        <fullName evidence="13">D-alanylalanine synthetase</fullName>
    </alternativeName>
</protein>
<feature type="domain" description="N-acetyltransferase" evidence="16">
    <location>
        <begin position="370"/>
        <end position="525"/>
    </location>
</feature>
<dbReference type="Pfam" id="PF01820">
    <property type="entry name" value="Dala_Dala_lig_N"/>
    <property type="match status" value="1"/>
</dbReference>
<dbReference type="AlphaFoldDB" id="R4Z6Y2"/>
<comment type="similarity">
    <text evidence="3 13">Belongs to the D-alanine--D-alanine ligase family.</text>
</comment>
<dbReference type="InterPro" id="IPR013815">
    <property type="entry name" value="ATP_grasp_subdomain_1"/>
</dbReference>
<evidence type="ECO:0000313" key="17">
    <source>
        <dbReference type="EMBL" id="CCM65736.1"/>
    </source>
</evidence>
<dbReference type="InterPro" id="IPR011127">
    <property type="entry name" value="Dala_Dala_lig_N"/>
</dbReference>
<dbReference type="InterPro" id="IPR011761">
    <property type="entry name" value="ATP-grasp"/>
</dbReference>
<evidence type="ECO:0000256" key="8">
    <source>
        <dbReference type="ARBA" id="ARBA00022842"/>
    </source>
</evidence>
<accession>R4Z6Y2</accession>
<dbReference type="GO" id="GO:0005829">
    <property type="term" value="C:cytosol"/>
    <property type="evidence" value="ECO:0007669"/>
    <property type="project" value="TreeGrafter"/>
</dbReference>
<dbReference type="PROSITE" id="PS50975">
    <property type="entry name" value="ATP_GRASP"/>
    <property type="match status" value="1"/>
</dbReference>
<keyword evidence="13" id="KW-0963">Cytoplasm</keyword>
<comment type="subcellular location">
    <subcellularLocation>
        <location evidence="13">Cytoplasm</location>
    </subcellularLocation>
</comment>
<evidence type="ECO:0000313" key="18">
    <source>
        <dbReference type="Proteomes" id="UP000018291"/>
    </source>
</evidence>
<dbReference type="PROSITE" id="PS51186">
    <property type="entry name" value="GNAT"/>
    <property type="match status" value="1"/>
</dbReference>
<evidence type="ECO:0000256" key="6">
    <source>
        <dbReference type="ARBA" id="ARBA00022741"/>
    </source>
</evidence>
<comment type="cofactor">
    <cofactor evidence="2">
        <name>Mg(2+)</name>
        <dbReference type="ChEBI" id="CHEBI:18420"/>
    </cofactor>
</comment>
<dbReference type="InterPro" id="IPR016181">
    <property type="entry name" value="Acyl_CoA_acyltransferase"/>
</dbReference>
<dbReference type="UniPathway" id="UPA00219"/>
<dbReference type="GO" id="GO:0071555">
    <property type="term" value="P:cell wall organization"/>
    <property type="evidence" value="ECO:0007669"/>
    <property type="project" value="UniProtKB-KW"/>
</dbReference>
<dbReference type="Gene3D" id="3.30.1490.20">
    <property type="entry name" value="ATP-grasp fold, A domain"/>
    <property type="match status" value="1"/>
</dbReference>
<dbReference type="HOGENOM" id="CLU_039268_0_1_11"/>
<keyword evidence="18" id="KW-1185">Reference proteome</keyword>
<keyword evidence="6 14" id="KW-0547">Nucleotide-binding</keyword>
<evidence type="ECO:0000256" key="9">
    <source>
        <dbReference type="ARBA" id="ARBA00022960"/>
    </source>
</evidence>
<comment type="catalytic activity">
    <reaction evidence="13">
        <text>2 D-alanine + ATP = D-alanyl-D-alanine + ADP + phosphate + H(+)</text>
        <dbReference type="Rhea" id="RHEA:11224"/>
        <dbReference type="ChEBI" id="CHEBI:15378"/>
        <dbReference type="ChEBI" id="CHEBI:30616"/>
        <dbReference type="ChEBI" id="CHEBI:43474"/>
        <dbReference type="ChEBI" id="CHEBI:57416"/>
        <dbReference type="ChEBI" id="CHEBI:57822"/>
        <dbReference type="ChEBI" id="CHEBI:456216"/>
        <dbReference type="EC" id="6.3.2.4"/>
    </reaction>
</comment>
<keyword evidence="5" id="KW-0479">Metal-binding</keyword>
<dbReference type="STRING" id="1229780.BN381_80266"/>
<evidence type="ECO:0000256" key="12">
    <source>
        <dbReference type="ARBA" id="ARBA00023316"/>
    </source>
</evidence>
<dbReference type="InterPro" id="IPR005905">
    <property type="entry name" value="D_ala_D_ala"/>
</dbReference>
<evidence type="ECO:0000259" key="16">
    <source>
        <dbReference type="PROSITE" id="PS51186"/>
    </source>
</evidence>
<dbReference type="GO" id="GO:0009252">
    <property type="term" value="P:peptidoglycan biosynthetic process"/>
    <property type="evidence" value="ECO:0007669"/>
    <property type="project" value="UniProtKB-UniRule"/>
</dbReference>
<dbReference type="SUPFAM" id="SSF52440">
    <property type="entry name" value="PreATP-grasp domain"/>
    <property type="match status" value="1"/>
</dbReference>
<dbReference type="GO" id="GO:0016747">
    <property type="term" value="F:acyltransferase activity, transferring groups other than amino-acyl groups"/>
    <property type="evidence" value="ECO:0007669"/>
    <property type="project" value="InterPro"/>
</dbReference>
<evidence type="ECO:0000256" key="3">
    <source>
        <dbReference type="ARBA" id="ARBA00010871"/>
    </source>
</evidence>
<reference evidence="17 18" key="1">
    <citation type="journal article" date="2013" name="ISME J.">
        <title>Metabolic model for the filamentous 'Candidatus Microthrix parvicella' based on genomic and metagenomic analyses.</title>
        <authorList>
            <person name="Jon McIlroy S."/>
            <person name="Kristiansen R."/>
            <person name="Albertsen M."/>
            <person name="Michael Karst S."/>
            <person name="Rossetti S."/>
            <person name="Lund Nielsen J."/>
            <person name="Tandoi V."/>
            <person name="James Seviour R."/>
            <person name="Nielsen P.H."/>
        </authorList>
    </citation>
    <scope>NUCLEOTIDE SEQUENCE [LARGE SCALE GENOMIC DNA]</scope>
    <source>
        <strain evidence="17 18">RN1</strain>
    </source>
</reference>
<evidence type="ECO:0000256" key="7">
    <source>
        <dbReference type="ARBA" id="ARBA00022840"/>
    </source>
</evidence>
<evidence type="ECO:0000259" key="15">
    <source>
        <dbReference type="PROSITE" id="PS50975"/>
    </source>
</evidence>
<dbReference type="eggNOG" id="COG1181">
    <property type="taxonomic scope" value="Bacteria"/>
</dbReference>
<evidence type="ECO:0000256" key="1">
    <source>
        <dbReference type="ARBA" id="ARBA00001936"/>
    </source>
</evidence>
<dbReference type="HAMAP" id="MF_00047">
    <property type="entry name" value="Dala_Dala_lig"/>
    <property type="match status" value="1"/>
</dbReference>
<keyword evidence="8" id="KW-0460">Magnesium</keyword>
<dbReference type="InterPro" id="IPR000291">
    <property type="entry name" value="D-Ala_lig_Van_CS"/>
</dbReference>
<dbReference type="PROSITE" id="PS00844">
    <property type="entry name" value="DALA_DALA_LIGASE_2"/>
    <property type="match status" value="1"/>
</dbReference>
<comment type="cofactor">
    <cofactor evidence="1">
        <name>Mn(2+)</name>
        <dbReference type="ChEBI" id="CHEBI:29035"/>
    </cofactor>
</comment>
<dbReference type="SUPFAM" id="SSF55729">
    <property type="entry name" value="Acyl-CoA N-acyltransferases (Nat)"/>
    <property type="match status" value="1"/>
</dbReference>
<evidence type="ECO:0000256" key="2">
    <source>
        <dbReference type="ARBA" id="ARBA00001946"/>
    </source>
</evidence>
<feature type="domain" description="ATP-grasp" evidence="15">
    <location>
        <begin position="132"/>
        <end position="330"/>
    </location>
</feature>
<dbReference type="InterPro" id="IPR000182">
    <property type="entry name" value="GNAT_dom"/>
</dbReference>
<dbReference type="NCBIfam" id="TIGR01205">
    <property type="entry name" value="D_ala_D_alaTIGR"/>
    <property type="match status" value="1"/>
</dbReference>
<evidence type="ECO:0000256" key="5">
    <source>
        <dbReference type="ARBA" id="ARBA00022723"/>
    </source>
</evidence>
<dbReference type="CDD" id="cd04301">
    <property type="entry name" value="NAT_SF"/>
    <property type="match status" value="1"/>
</dbReference>
<dbReference type="Proteomes" id="UP000018291">
    <property type="component" value="Unassembled WGS sequence"/>
</dbReference>
<evidence type="ECO:0000256" key="10">
    <source>
        <dbReference type="ARBA" id="ARBA00022984"/>
    </source>
</evidence>
<evidence type="ECO:0000256" key="11">
    <source>
        <dbReference type="ARBA" id="ARBA00023211"/>
    </source>
</evidence>
<sequence length="525" mass="55065">MRVLVVLGGQSPEHEVSVASGLAVISGLEQAGHELTAAYIDRDGSWHSVEVEGVLPSDADPGEWALSDPWSLLTASGTAPRVVMAVLHGPCGEDGVIAALAQLAGVACVGSGMLASALCMDKTAAGDVLDARGIAQTPWLGIHPGSTLPSYEEAAERLGSTTLFVKPANLGSSIGITRVTEATGWGPALSQALGYDDTLIVEAAVEGRELSVSMLGNRADGYEVSEVSETKPHGAFLDHADKYGDGAAMAQVPAGIDADLRDRVRATAPVVADALRVDGIARVDLFLTVDGQLLVNEVNTMPGFTAASTFPRMWAAAGVEFPDLLDRVCALAIRRHQRARLRTDAGVPRAAQHAAEVEEAADHSENSGAVTVRDATVGDWVRIGELTVAAYAAVPGRPWMPEYDSVLADTEARAGRATLLVAEDAAGRVVGSVGYSPVAGTDGRVGRARQVAVDPEARGQGVGSALMIEVMNRLRAGGATEMVERTADYMTGAQALYRSLDFRRAPEWDEVQRDGPPLLAFRRHL</sequence>